<evidence type="ECO:0000313" key="8">
    <source>
        <dbReference type="EMBL" id="HGU59635.1"/>
    </source>
</evidence>
<proteinExistence type="predicted"/>
<dbReference type="SUPFAM" id="SSF75615">
    <property type="entry name" value="Siroheme synthase middle domains-like"/>
    <property type="match status" value="1"/>
</dbReference>
<dbReference type="GO" id="GO:0004325">
    <property type="term" value="F:ferrochelatase activity"/>
    <property type="evidence" value="ECO:0007669"/>
    <property type="project" value="InterPro"/>
</dbReference>
<dbReference type="PANTHER" id="PTHR35330:SF1">
    <property type="entry name" value="SIROHEME BIOSYNTHESIS PROTEIN MET8"/>
    <property type="match status" value="1"/>
</dbReference>
<evidence type="ECO:0000256" key="2">
    <source>
        <dbReference type="ARBA" id="ARBA00012400"/>
    </source>
</evidence>
<comment type="catalytic activity">
    <reaction evidence="6">
        <text>precorrin-2 + NAD(+) = sirohydrochlorin + NADH + 2 H(+)</text>
        <dbReference type="Rhea" id="RHEA:15613"/>
        <dbReference type="ChEBI" id="CHEBI:15378"/>
        <dbReference type="ChEBI" id="CHEBI:57540"/>
        <dbReference type="ChEBI" id="CHEBI:57945"/>
        <dbReference type="ChEBI" id="CHEBI:58351"/>
        <dbReference type="ChEBI" id="CHEBI:58827"/>
        <dbReference type="EC" id="1.3.1.76"/>
    </reaction>
</comment>
<keyword evidence="4" id="KW-0520">NAD</keyword>
<gene>
    <name evidence="9" type="ORF">ENL48_06905</name>
    <name evidence="8" type="ORF">ENT89_05685</name>
    <name evidence="7" type="ORF">ENX77_07520</name>
</gene>
<keyword evidence="3" id="KW-0560">Oxidoreductase</keyword>
<dbReference type="EMBL" id="DTPI01000033">
    <property type="protein sequence ID" value="HGE66942.1"/>
    <property type="molecule type" value="Genomic_DNA"/>
</dbReference>
<reference evidence="8" key="1">
    <citation type="journal article" date="2020" name="mSystems">
        <title>Genome- and Community-Level Interaction Insights into Carbon Utilization and Element Cycling Functions of Hydrothermarchaeota in Hydrothermal Sediment.</title>
        <authorList>
            <person name="Zhou Z."/>
            <person name="Liu Y."/>
            <person name="Xu W."/>
            <person name="Pan J."/>
            <person name="Luo Z.H."/>
            <person name="Li M."/>
        </authorList>
    </citation>
    <scope>NUCLEOTIDE SEQUENCE [LARGE SCALE GENOMIC DNA]</scope>
    <source>
        <strain evidence="9">SpSt-10</strain>
        <strain evidence="8">SpSt-62</strain>
        <strain evidence="7">SpSt-97</strain>
    </source>
</reference>
<dbReference type="GO" id="GO:0043115">
    <property type="term" value="F:precorrin-2 dehydrogenase activity"/>
    <property type="evidence" value="ECO:0007669"/>
    <property type="project" value="UniProtKB-EC"/>
</dbReference>
<dbReference type="Gene3D" id="3.40.50.720">
    <property type="entry name" value="NAD(P)-binding Rossmann-like Domain"/>
    <property type="match status" value="1"/>
</dbReference>
<evidence type="ECO:0000256" key="4">
    <source>
        <dbReference type="ARBA" id="ARBA00023027"/>
    </source>
</evidence>
<dbReference type="PANTHER" id="PTHR35330">
    <property type="entry name" value="SIROHEME BIOSYNTHESIS PROTEIN MET8"/>
    <property type="match status" value="1"/>
</dbReference>
<comment type="caution">
    <text evidence="8">The sequence shown here is derived from an EMBL/GenBank/DDBJ whole genome shotgun (WGS) entry which is preliminary data.</text>
</comment>
<evidence type="ECO:0000256" key="3">
    <source>
        <dbReference type="ARBA" id="ARBA00023002"/>
    </source>
</evidence>
<evidence type="ECO:0000256" key="6">
    <source>
        <dbReference type="ARBA" id="ARBA00047561"/>
    </source>
</evidence>
<dbReference type="UniPathway" id="UPA00262">
    <property type="reaction ID" value="UER00222"/>
</dbReference>
<dbReference type="GO" id="GO:0019354">
    <property type="term" value="P:siroheme biosynthetic process"/>
    <property type="evidence" value="ECO:0007669"/>
    <property type="project" value="UniProtKB-UniPathway"/>
</dbReference>
<sequence length="228" mass="26262">MRIPLYIEFSGKNVLIIGGGGVGTVRAKKFKEAGANVRVLSLDFSEELKKMDVELIRGDAKDEKLLEENIKWCDLVTVAVKDLSVNDLVIELSKKYKALVNLANDAKRTEVVIPFDDSVDGIRFAVTTEGKSGIVARIIRDKIRELIEKDRETQNLLKAMEFLKRYMKENNIPVEIRMKMYFAISKDEKFKELVSEGKVEEAKEYAINYLREYMNGKREIKDEGWIRF</sequence>
<name>A0A7C4W3M1_9EURY</name>
<evidence type="ECO:0000256" key="5">
    <source>
        <dbReference type="ARBA" id="ARBA00023244"/>
    </source>
</evidence>
<keyword evidence="5" id="KW-0627">Porphyrin biosynthesis</keyword>
<dbReference type="InterPro" id="IPR036291">
    <property type="entry name" value="NAD(P)-bd_dom_sf"/>
</dbReference>
<dbReference type="InterPro" id="IPR006367">
    <property type="entry name" value="Sirohaem_synthase_N"/>
</dbReference>
<dbReference type="Pfam" id="PF13241">
    <property type="entry name" value="NAD_binding_7"/>
    <property type="match status" value="1"/>
</dbReference>
<comment type="pathway">
    <text evidence="1">Porphyrin-containing compound metabolism; siroheme biosynthesis; sirohydrochlorin from precorrin-2: step 1/1.</text>
</comment>
<dbReference type="EMBL" id="DTAK01000040">
    <property type="protein sequence ID" value="HGU59635.1"/>
    <property type="molecule type" value="Genomic_DNA"/>
</dbReference>
<evidence type="ECO:0000256" key="1">
    <source>
        <dbReference type="ARBA" id="ARBA00005010"/>
    </source>
</evidence>
<organism evidence="8">
    <name type="scientific">Geoglobus ahangari</name>
    <dbReference type="NCBI Taxonomy" id="113653"/>
    <lineage>
        <taxon>Archaea</taxon>
        <taxon>Methanobacteriati</taxon>
        <taxon>Methanobacteriota</taxon>
        <taxon>Archaeoglobi</taxon>
        <taxon>Archaeoglobales</taxon>
        <taxon>Archaeoglobaceae</taxon>
        <taxon>Geoglobus</taxon>
    </lineage>
</organism>
<accession>A0A7C4W3M1</accession>
<dbReference type="SUPFAM" id="SSF51735">
    <property type="entry name" value="NAD(P)-binding Rossmann-fold domains"/>
    <property type="match status" value="1"/>
</dbReference>
<dbReference type="EMBL" id="DRUC01000102">
    <property type="protein sequence ID" value="HHF48836.1"/>
    <property type="molecule type" value="Genomic_DNA"/>
</dbReference>
<dbReference type="EC" id="1.3.1.76" evidence="2"/>
<dbReference type="NCBIfam" id="TIGR01470">
    <property type="entry name" value="cysG_Nterm"/>
    <property type="match status" value="1"/>
</dbReference>
<evidence type="ECO:0000313" key="7">
    <source>
        <dbReference type="EMBL" id="HGE66942.1"/>
    </source>
</evidence>
<protein>
    <recommendedName>
        <fullName evidence="2">precorrin-2 dehydrogenase</fullName>
        <ecNumber evidence="2">1.3.1.76</ecNumber>
    </recommendedName>
</protein>
<dbReference type="InterPro" id="IPR028161">
    <property type="entry name" value="Met8-like"/>
</dbReference>
<evidence type="ECO:0000313" key="9">
    <source>
        <dbReference type="EMBL" id="HHF48836.1"/>
    </source>
</evidence>
<dbReference type="AlphaFoldDB" id="A0A7C4W3M1"/>